<evidence type="ECO:0000313" key="1">
    <source>
        <dbReference type="EMBL" id="KAB2606657.1"/>
    </source>
</evidence>
<dbReference type="EMBL" id="SMOL01000559">
    <property type="protein sequence ID" value="KAB2606657.1"/>
    <property type="molecule type" value="Genomic_DNA"/>
</dbReference>
<name>A0A5N5FUV0_9ROSA</name>
<dbReference type="Proteomes" id="UP000327157">
    <property type="component" value="Chromosome 11"/>
</dbReference>
<reference evidence="2" key="2">
    <citation type="submission" date="2019-10" db="EMBL/GenBank/DDBJ databases">
        <title>A de novo genome assembly of a pear dwarfing rootstock.</title>
        <authorList>
            <person name="Wang F."/>
            <person name="Wang J."/>
            <person name="Li S."/>
            <person name="Zhang Y."/>
            <person name="Fang M."/>
            <person name="Ma L."/>
            <person name="Zhao Y."/>
            <person name="Jiang S."/>
        </authorList>
    </citation>
    <scope>NUCLEOTIDE SEQUENCE [LARGE SCALE GENOMIC DNA]</scope>
</reference>
<gene>
    <name evidence="1" type="ORF">D8674_006374</name>
</gene>
<dbReference type="AlphaFoldDB" id="A0A5N5FUV0"/>
<accession>A0A5N5FUV0</accession>
<organism evidence="1 2">
    <name type="scientific">Pyrus ussuriensis x Pyrus communis</name>
    <dbReference type="NCBI Taxonomy" id="2448454"/>
    <lineage>
        <taxon>Eukaryota</taxon>
        <taxon>Viridiplantae</taxon>
        <taxon>Streptophyta</taxon>
        <taxon>Embryophyta</taxon>
        <taxon>Tracheophyta</taxon>
        <taxon>Spermatophyta</taxon>
        <taxon>Magnoliopsida</taxon>
        <taxon>eudicotyledons</taxon>
        <taxon>Gunneridae</taxon>
        <taxon>Pentapetalae</taxon>
        <taxon>rosids</taxon>
        <taxon>fabids</taxon>
        <taxon>Rosales</taxon>
        <taxon>Rosaceae</taxon>
        <taxon>Amygdaloideae</taxon>
        <taxon>Maleae</taxon>
        <taxon>Pyrus</taxon>
    </lineage>
</organism>
<sequence length="68" mass="7683">MAGSIVFKIRAMASVPHRTKRVFVWCIGHRAAVGWIPDVELVSHVTPCEGPREEKCWGIGSRIRHMTK</sequence>
<proteinExistence type="predicted"/>
<comment type="caution">
    <text evidence="1">The sequence shown here is derived from an EMBL/GenBank/DDBJ whole genome shotgun (WGS) entry which is preliminary data.</text>
</comment>
<reference evidence="1 2" key="1">
    <citation type="submission" date="2019-09" db="EMBL/GenBank/DDBJ databases">
        <authorList>
            <person name="Ou C."/>
        </authorList>
    </citation>
    <scope>NUCLEOTIDE SEQUENCE [LARGE SCALE GENOMIC DNA]</scope>
    <source>
        <strain evidence="1">S2</strain>
        <tissue evidence="1">Leaf</tissue>
    </source>
</reference>
<keyword evidence="2" id="KW-1185">Reference proteome</keyword>
<reference evidence="1 2" key="3">
    <citation type="submission" date="2019-11" db="EMBL/GenBank/DDBJ databases">
        <title>A de novo genome assembly of a pear dwarfing rootstock.</title>
        <authorList>
            <person name="Wang F."/>
            <person name="Wang J."/>
            <person name="Li S."/>
            <person name="Zhang Y."/>
            <person name="Fang M."/>
            <person name="Ma L."/>
            <person name="Zhao Y."/>
            <person name="Jiang S."/>
        </authorList>
    </citation>
    <scope>NUCLEOTIDE SEQUENCE [LARGE SCALE GENOMIC DNA]</scope>
    <source>
        <strain evidence="1">S2</strain>
        <tissue evidence="1">Leaf</tissue>
    </source>
</reference>
<evidence type="ECO:0000313" key="2">
    <source>
        <dbReference type="Proteomes" id="UP000327157"/>
    </source>
</evidence>
<protein>
    <submittedName>
        <fullName evidence="1">Uncharacterized protein</fullName>
    </submittedName>
</protein>